<dbReference type="VEuPathDB" id="VectorBase:GPAI045058"/>
<dbReference type="Proteomes" id="UP000092445">
    <property type="component" value="Unassembled WGS sequence"/>
</dbReference>
<evidence type="ECO:0000313" key="3">
    <source>
        <dbReference type="Proteomes" id="UP000092445"/>
    </source>
</evidence>
<name>A0A1B0AGL4_GLOPL</name>
<evidence type="ECO:0000256" key="1">
    <source>
        <dbReference type="SAM" id="Coils"/>
    </source>
</evidence>
<dbReference type="AlphaFoldDB" id="A0A1B0AGL4"/>
<organism evidence="2 3">
    <name type="scientific">Glossina pallidipes</name>
    <name type="common">Tsetse fly</name>
    <dbReference type="NCBI Taxonomy" id="7398"/>
    <lineage>
        <taxon>Eukaryota</taxon>
        <taxon>Metazoa</taxon>
        <taxon>Ecdysozoa</taxon>
        <taxon>Arthropoda</taxon>
        <taxon>Hexapoda</taxon>
        <taxon>Insecta</taxon>
        <taxon>Pterygota</taxon>
        <taxon>Neoptera</taxon>
        <taxon>Endopterygota</taxon>
        <taxon>Diptera</taxon>
        <taxon>Brachycera</taxon>
        <taxon>Muscomorpha</taxon>
        <taxon>Hippoboscoidea</taxon>
        <taxon>Glossinidae</taxon>
        <taxon>Glossina</taxon>
    </lineage>
</organism>
<keyword evidence="1" id="KW-0175">Coiled coil</keyword>
<protein>
    <submittedName>
        <fullName evidence="2">Uncharacterized protein</fullName>
    </submittedName>
</protein>
<reference evidence="2" key="2">
    <citation type="submission" date="2020-05" db="UniProtKB">
        <authorList>
            <consortium name="EnsemblMetazoa"/>
        </authorList>
    </citation>
    <scope>IDENTIFICATION</scope>
    <source>
        <strain evidence="2">IAEA</strain>
    </source>
</reference>
<keyword evidence="3" id="KW-1185">Reference proteome</keyword>
<accession>A0A1B0AGL4</accession>
<evidence type="ECO:0000313" key="2">
    <source>
        <dbReference type="EnsemblMetazoa" id="GPAI045058-PA"/>
    </source>
</evidence>
<reference evidence="3" key="1">
    <citation type="submission" date="2014-03" db="EMBL/GenBank/DDBJ databases">
        <authorList>
            <person name="Aksoy S."/>
            <person name="Warren W."/>
            <person name="Wilson R.K."/>
        </authorList>
    </citation>
    <scope>NUCLEOTIDE SEQUENCE [LARGE SCALE GENOMIC DNA]</scope>
    <source>
        <strain evidence="3">IAEA</strain>
    </source>
</reference>
<proteinExistence type="predicted"/>
<feature type="coiled-coil region" evidence="1">
    <location>
        <begin position="16"/>
        <end position="86"/>
    </location>
</feature>
<dbReference type="EnsemblMetazoa" id="GPAI045058-RA">
    <property type="protein sequence ID" value="GPAI045058-PA"/>
    <property type="gene ID" value="GPAI045058"/>
</dbReference>
<sequence>MDNIKMPYLPEETLRTQRVEIYLQDLKERLKQLRQKHDEVIQNSVEIIREIEEVSSTLLVTPQESVSNTEENMTKIKKLIQEFETAKQQETGSKTKLPVVLESRVDIQQILQNFEQLTESRVLKESLLLFRKAKESFEKIDNFFGKLGCLDGSVTAAATTAAAISRNNVREARLSKTASNNVRSKIELFNQSQSLLKTCKSCSTEIDFDILLNDSHHDKPDGEHTDGVCSNYASCYSSLLSIPKCLSKDNVLRRQKSLENGYEGDNDDSDYNLLIAKKKKLGNNSKETNRTSD</sequence>